<feature type="compositionally biased region" description="Basic and acidic residues" evidence="7">
    <location>
        <begin position="21"/>
        <end position="31"/>
    </location>
</feature>
<evidence type="ECO:0000256" key="6">
    <source>
        <dbReference type="PIRSR" id="PIRSR602324-1"/>
    </source>
</evidence>
<gene>
    <name evidence="9" type="ORF">A3860_03280</name>
</gene>
<proteinExistence type="predicted"/>
<evidence type="ECO:0000256" key="2">
    <source>
        <dbReference type="ARBA" id="ARBA00022617"/>
    </source>
</evidence>
<dbReference type="AlphaFoldDB" id="A0A1V9GA95"/>
<evidence type="ECO:0000256" key="1">
    <source>
        <dbReference type="ARBA" id="ARBA00022448"/>
    </source>
</evidence>
<reference evidence="9 10" key="1">
    <citation type="submission" date="2016-03" db="EMBL/GenBank/DDBJ databases">
        <title>Niastella vici sp. nov., isolated from farmland soil.</title>
        <authorList>
            <person name="Chen L."/>
            <person name="Wang D."/>
            <person name="Yang S."/>
            <person name="Wang G."/>
        </authorList>
    </citation>
    <scope>NUCLEOTIDE SEQUENCE [LARGE SCALE GENOMIC DNA]</scope>
    <source>
        <strain evidence="9 10">DJ57</strain>
    </source>
</reference>
<keyword evidence="2 6" id="KW-0349">Heme</keyword>
<evidence type="ECO:0000256" key="5">
    <source>
        <dbReference type="ARBA" id="ARBA00023004"/>
    </source>
</evidence>
<protein>
    <submittedName>
        <fullName evidence="9">Cytochrome c class I</fullName>
    </submittedName>
</protein>
<dbReference type="Pfam" id="PF00034">
    <property type="entry name" value="Cytochrom_C"/>
    <property type="match status" value="1"/>
</dbReference>
<name>A0A1V9GA95_9BACT</name>
<dbReference type="InterPro" id="IPR009056">
    <property type="entry name" value="Cyt_c-like_dom"/>
</dbReference>
<dbReference type="InterPro" id="IPR036909">
    <property type="entry name" value="Cyt_c-like_dom_sf"/>
</dbReference>
<dbReference type="Gene3D" id="1.10.760.10">
    <property type="entry name" value="Cytochrome c-like domain"/>
    <property type="match status" value="1"/>
</dbReference>
<dbReference type="GO" id="GO:0020037">
    <property type="term" value="F:heme binding"/>
    <property type="evidence" value="ECO:0007669"/>
    <property type="project" value="InterPro"/>
</dbReference>
<dbReference type="InterPro" id="IPR002324">
    <property type="entry name" value="Cyt_c_ID"/>
</dbReference>
<dbReference type="STRING" id="1703345.A3860_03280"/>
<evidence type="ECO:0000256" key="7">
    <source>
        <dbReference type="SAM" id="MobiDB-lite"/>
    </source>
</evidence>
<feature type="binding site" description="covalent" evidence="6">
    <location>
        <position position="62"/>
    </location>
    <ligand>
        <name>heme c</name>
        <dbReference type="ChEBI" id="CHEBI:61717"/>
    </ligand>
</feature>
<dbReference type="GO" id="GO:0009055">
    <property type="term" value="F:electron transfer activity"/>
    <property type="evidence" value="ECO:0007669"/>
    <property type="project" value="InterPro"/>
</dbReference>
<sequence>MKKYFVFAALCTAMVACGGSDTKKGTEEKPAESANSAPAGDAAGANEKGLEMIGALDCTTCHKISEKNIGPAYTDVAKKYEATDANIETLANKVIKGGSGNWGTVPMTPHPTLSLDSAKEMVRYVLSLKNK</sequence>
<dbReference type="PROSITE" id="PS51007">
    <property type="entry name" value="CYTC"/>
    <property type="match status" value="1"/>
</dbReference>
<dbReference type="GO" id="GO:0005506">
    <property type="term" value="F:iron ion binding"/>
    <property type="evidence" value="ECO:0007669"/>
    <property type="project" value="InterPro"/>
</dbReference>
<dbReference type="RefSeq" id="WP_081145086.1">
    <property type="nucleotide sequence ID" value="NZ_LVYD01000001.1"/>
</dbReference>
<keyword evidence="4" id="KW-0249">Electron transport</keyword>
<feature type="compositionally biased region" description="Low complexity" evidence="7">
    <location>
        <begin position="32"/>
        <end position="43"/>
    </location>
</feature>
<comment type="caution">
    <text evidence="9">The sequence shown here is derived from an EMBL/GenBank/DDBJ whole genome shotgun (WGS) entry which is preliminary data.</text>
</comment>
<dbReference type="OrthoDB" id="9814063at2"/>
<feature type="binding site" description="covalent" evidence="6">
    <location>
        <position position="107"/>
    </location>
    <ligand>
        <name>heme c</name>
        <dbReference type="ChEBI" id="CHEBI:61717"/>
    </ligand>
</feature>
<keyword evidence="1" id="KW-0813">Transport</keyword>
<dbReference type="EMBL" id="LVYD01000001">
    <property type="protein sequence ID" value="OQP67386.1"/>
    <property type="molecule type" value="Genomic_DNA"/>
</dbReference>
<evidence type="ECO:0000256" key="3">
    <source>
        <dbReference type="ARBA" id="ARBA00022723"/>
    </source>
</evidence>
<keyword evidence="5 6" id="KW-0408">Iron</keyword>
<accession>A0A1V9GA95</accession>
<comment type="PTM">
    <text evidence="6">Binds 1 heme c group covalently per subunit.</text>
</comment>
<feature type="binding site" description="covalent" evidence="6">
    <location>
        <position position="58"/>
    </location>
    <ligand>
        <name>heme c</name>
        <dbReference type="ChEBI" id="CHEBI:61717"/>
    </ligand>
</feature>
<evidence type="ECO:0000313" key="10">
    <source>
        <dbReference type="Proteomes" id="UP000192796"/>
    </source>
</evidence>
<keyword evidence="3 6" id="KW-0479">Metal-binding</keyword>
<feature type="region of interest" description="Disordered" evidence="7">
    <location>
        <begin position="20"/>
        <end position="43"/>
    </location>
</feature>
<dbReference type="Proteomes" id="UP000192796">
    <property type="component" value="Unassembled WGS sequence"/>
</dbReference>
<keyword evidence="10" id="KW-1185">Reference proteome</keyword>
<dbReference type="SUPFAM" id="SSF46626">
    <property type="entry name" value="Cytochrome c"/>
    <property type="match status" value="1"/>
</dbReference>
<organism evidence="9 10">
    <name type="scientific">Niastella vici</name>
    <dbReference type="NCBI Taxonomy" id="1703345"/>
    <lineage>
        <taxon>Bacteria</taxon>
        <taxon>Pseudomonadati</taxon>
        <taxon>Bacteroidota</taxon>
        <taxon>Chitinophagia</taxon>
        <taxon>Chitinophagales</taxon>
        <taxon>Chitinophagaceae</taxon>
        <taxon>Niastella</taxon>
    </lineage>
</organism>
<dbReference type="PROSITE" id="PS51257">
    <property type="entry name" value="PROKAR_LIPOPROTEIN"/>
    <property type="match status" value="1"/>
</dbReference>
<dbReference type="PRINTS" id="PR00606">
    <property type="entry name" value="CYTCHROMECID"/>
</dbReference>
<feature type="domain" description="Cytochrome c" evidence="8">
    <location>
        <begin position="44"/>
        <end position="129"/>
    </location>
</feature>
<evidence type="ECO:0000259" key="8">
    <source>
        <dbReference type="PROSITE" id="PS51007"/>
    </source>
</evidence>
<evidence type="ECO:0000313" key="9">
    <source>
        <dbReference type="EMBL" id="OQP67386.1"/>
    </source>
</evidence>
<evidence type="ECO:0000256" key="4">
    <source>
        <dbReference type="ARBA" id="ARBA00022982"/>
    </source>
</evidence>